<name>A0A9P7T1C8_9HYPO</name>
<evidence type="ECO:0000313" key="2">
    <source>
        <dbReference type="Proteomes" id="UP000748025"/>
    </source>
</evidence>
<sequence>MYSDEPGDLDRTRIASATYKPQYKFNCARAQVTDETYGIIHVLPLVQKLGFIFRVLRYCVLLSRCVSKTHGRIVAVLETGAQHQAQNLLSGSSCSSSRCLTTLHKYPVEPLPAQPFCGRWKEWVAWLRPDAGYVMCASGCAGFCLIDEFEQPHFLTTWTFTSRAEHGR</sequence>
<dbReference type="AlphaFoldDB" id="A0A9P7T1C8"/>
<proteinExistence type="predicted"/>
<gene>
    <name evidence="1" type="ORF">E4U43_007709</name>
</gene>
<comment type="caution">
    <text evidence="1">The sequence shown here is derived from an EMBL/GenBank/DDBJ whole genome shotgun (WGS) entry which is preliminary data.</text>
</comment>
<reference evidence="1" key="1">
    <citation type="journal article" date="2020" name="bioRxiv">
        <title>Whole genome comparisons of ergot fungi reveals the divergence and evolution of species within the genus Claviceps are the result of varying mechanisms driving genome evolution and host range expansion.</title>
        <authorList>
            <person name="Wyka S.A."/>
            <person name="Mondo S.J."/>
            <person name="Liu M."/>
            <person name="Dettman J."/>
            <person name="Nalam V."/>
            <person name="Broders K.D."/>
        </authorList>
    </citation>
    <scope>NUCLEOTIDE SEQUENCE</scope>
    <source>
        <strain evidence="1">CCC 602</strain>
    </source>
</reference>
<keyword evidence="2" id="KW-1185">Reference proteome</keyword>
<dbReference type="EMBL" id="SRPW01000716">
    <property type="protein sequence ID" value="KAG6012634.1"/>
    <property type="molecule type" value="Genomic_DNA"/>
</dbReference>
<organism evidence="1 2">
    <name type="scientific">Claviceps pusilla</name>
    <dbReference type="NCBI Taxonomy" id="123648"/>
    <lineage>
        <taxon>Eukaryota</taxon>
        <taxon>Fungi</taxon>
        <taxon>Dikarya</taxon>
        <taxon>Ascomycota</taxon>
        <taxon>Pezizomycotina</taxon>
        <taxon>Sordariomycetes</taxon>
        <taxon>Hypocreomycetidae</taxon>
        <taxon>Hypocreales</taxon>
        <taxon>Clavicipitaceae</taxon>
        <taxon>Claviceps</taxon>
    </lineage>
</organism>
<accession>A0A9P7T1C8</accession>
<dbReference type="Proteomes" id="UP000748025">
    <property type="component" value="Unassembled WGS sequence"/>
</dbReference>
<protein>
    <submittedName>
        <fullName evidence="1">Uncharacterized protein</fullName>
    </submittedName>
</protein>
<evidence type="ECO:0000313" key="1">
    <source>
        <dbReference type="EMBL" id="KAG6012634.1"/>
    </source>
</evidence>